<dbReference type="AlphaFoldDB" id="A0A6C0IDM7"/>
<accession>A0A6C0IDM7</accession>
<reference evidence="1" key="1">
    <citation type="journal article" date="2020" name="Nature">
        <title>Giant virus diversity and host interactions through global metagenomics.</title>
        <authorList>
            <person name="Schulz F."/>
            <person name="Roux S."/>
            <person name="Paez-Espino D."/>
            <person name="Jungbluth S."/>
            <person name="Walsh D.A."/>
            <person name="Denef V.J."/>
            <person name="McMahon K.D."/>
            <person name="Konstantinidis K.T."/>
            <person name="Eloe-Fadrosh E.A."/>
            <person name="Kyrpides N.C."/>
            <person name="Woyke T."/>
        </authorList>
    </citation>
    <scope>NUCLEOTIDE SEQUENCE</scope>
    <source>
        <strain evidence="1">GVMAG-M-3300023184-72</strain>
    </source>
</reference>
<dbReference type="EMBL" id="MN740161">
    <property type="protein sequence ID" value="QHT90879.1"/>
    <property type="molecule type" value="Genomic_DNA"/>
</dbReference>
<protein>
    <submittedName>
        <fullName evidence="1">Uncharacterized protein</fullName>
    </submittedName>
</protein>
<name>A0A6C0IDM7_9ZZZZ</name>
<proteinExistence type="predicted"/>
<sequence>MIFYKMKTDLKTIIVPELFYLLPKEVKDIVYEYNIEHRSQMKEVLNQLISYIFCKNCNGLICPSILNKINCCSSECLYQLMG</sequence>
<evidence type="ECO:0000313" key="1">
    <source>
        <dbReference type="EMBL" id="QHT90879.1"/>
    </source>
</evidence>
<organism evidence="1">
    <name type="scientific">viral metagenome</name>
    <dbReference type="NCBI Taxonomy" id="1070528"/>
    <lineage>
        <taxon>unclassified sequences</taxon>
        <taxon>metagenomes</taxon>
        <taxon>organismal metagenomes</taxon>
    </lineage>
</organism>